<organism evidence="2 3">
    <name type="scientific">Lymnaea stagnalis</name>
    <name type="common">Great pond snail</name>
    <name type="synonym">Helix stagnalis</name>
    <dbReference type="NCBI Taxonomy" id="6523"/>
    <lineage>
        <taxon>Eukaryota</taxon>
        <taxon>Metazoa</taxon>
        <taxon>Spiralia</taxon>
        <taxon>Lophotrochozoa</taxon>
        <taxon>Mollusca</taxon>
        <taxon>Gastropoda</taxon>
        <taxon>Heterobranchia</taxon>
        <taxon>Euthyneura</taxon>
        <taxon>Panpulmonata</taxon>
        <taxon>Hygrophila</taxon>
        <taxon>Lymnaeoidea</taxon>
        <taxon>Lymnaeidae</taxon>
        <taxon>Lymnaea</taxon>
    </lineage>
</organism>
<feature type="region of interest" description="Disordered" evidence="1">
    <location>
        <begin position="1"/>
        <end position="23"/>
    </location>
</feature>
<dbReference type="Proteomes" id="UP001497497">
    <property type="component" value="Unassembled WGS sequence"/>
</dbReference>
<protein>
    <submittedName>
        <fullName evidence="2">Uncharacterized protein</fullName>
    </submittedName>
</protein>
<keyword evidence="3" id="KW-1185">Reference proteome</keyword>
<reference evidence="2 3" key="1">
    <citation type="submission" date="2024-04" db="EMBL/GenBank/DDBJ databases">
        <authorList>
            <consortium name="Genoscope - CEA"/>
            <person name="William W."/>
        </authorList>
    </citation>
    <scope>NUCLEOTIDE SEQUENCE [LARGE SCALE GENOMIC DNA]</scope>
</reference>
<evidence type="ECO:0000313" key="3">
    <source>
        <dbReference type="Proteomes" id="UP001497497"/>
    </source>
</evidence>
<sequence>RDCQSNLVPENIDPSQILSPSKRKAYERRIERLRVTTSPIARPRSHTPISVVTLDEYATISSPEASPAPPSAIPDKLKITLPCDEFTLKPKTPKLQSARRKDSDETCFEFAEDILFSRTKSALVVNEDGQIPVSPRRVLIPPTITPTTSPKLSAGPRLSANSPYEECSNAPKLLYIQQNETAHSFFGETVDETEEENWASFPDSS</sequence>
<name>A0AAV2HGV5_LYMST</name>
<proteinExistence type="predicted"/>
<feature type="compositionally biased region" description="Low complexity" evidence="1">
    <location>
        <begin position="141"/>
        <end position="150"/>
    </location>
</feature>
<feature type="non-terminal residue" evidence="2">
    <location>
        <position position="1"/>
    </location>
</feature>
<evidence type="ECO:0000313" key="2">
    <source>
        <dbReference type="EMBL" id="CAL1533208.1"/>
    </source>
</evidence>
<gene>
    <name evidence="2" type="ORF">GSLYS_00007226001</name>
</gene>
<comment type="caution">
    <text evidence="2">The sequence shown here is derived from an EMBL/GenBank/DDBJ whole genome shotgun (WGS) entry which is preliminary data.</text>
</comment>
<dbReference type="AlphaFoldDB" id="A0AAV2HGV5"/>
<feature type="region of interest" description="Disordered" evidence="1">
    <location>
        <begin position="141"/>
        <end position="164"/>
    </location>
</feature>
<evidence type="ECO:0000256" key="1">
    <source>
        <dbReference type="SAM" id="MobiDB-lite"/>
    </source>
</evidence>
<feature type="compositionally biased region" description="Polar residues" evidence="1">
    <location>
        <begin position="1"/>
        <end position="19"/>
    </location>
</feature>
<dbReference type="EMBL" id="CAXITT010000137">
    <property type="protein sequence ID" value="CAL1533208.1"/>
    <property type="molecule type" value="Genomic_DNA"/>
</dbReference>
<feature type="non-terminal residue" evidence="2">
    <location>
        <position position="205"/>
    </location>
</feature>
<accession>A0AAV2HGV5</accession>